<accession>A0A6S6PNR6</accession>
<evidence type="ECO:0000256" key="1">
    <source>
        <dbReference type="SAM" id="Phobius"/>
    </source>
</evidence>
<keyword evidence="1" id="KW-1133">Transmembrane helix</keyword>
<protein>
    <submittedName>
        <fullName evidence="2">Uncharacterized protein</fullName>
    </submittedName>
</protein>
<dbReference type="EMBL" id="AP023326">
    <property type="protein sequence ID" value="BCI68285.1"/>
    <property type="molecule type" value="Genomic_DNA"/>
</dbReference>
<reference evidence="2 3" key="1">
    <citation type="submission" date="2020-07" db="EMBL/GenBank/DDBJ databases">
        <title>Complete Genome Sequence of an acetic acid bacterium, Acetobacter aceti JCM20276.</title>
        <authorList>
            <person name="Hirose Y."/>
            <person name="Mihara H."/>
        </authorList>
    </citation>
    <scope>NUCLEOTIDE SEQUENCE [LARGE SCALE GENOMIC DNA]</scope>
    <source>
        <strain evidence="2 3">JCM20276</strain>
    </source>
</reference>
<organism evidence="2 3">
    <name type="scientific">Acetobacter aceti</name>
    <dbReference type="NCBI Taxonomy" id="435"/>
    <lineage>
        <taxon>Bacteria</taxon>
        <taxon>Pseudomonadati</taxon>
        <taxon>Pseudomonadota</taxon>
        <taxon>Alphaproteobacteria</taxon>
        <taxon>Acetobacterales</taxon>
        <taxon>Acetobacteraceae</taxon>
        <taxon>Acetobacter</taxon>
        <taxon>Acetobacter subgen. Acetobacter</taxon>
    </lineage>
</organism>
<dbReference type="Proteomes" id="UP000515220">
    <property type="component" value="Chromosome"/>
</dbReference>
<name>A0A6S6PNR6_ACEAC</name>
<feature type="transmembrane region" description="Helical" evidence="1">
    <location>
        <begin position="167"/>
        <end position="185"/>
    </location>
</feature>
<sequence length="218" mass="23844">MDIEIFGRTMWLYGIEGTVYGLRKWTSTSVQTSGTATTYEIGPGVYSTHGPKVTSTVNQHQECWIRSPGGREKQLQGVYAVADTQTVRVVWGALKGVDAGPDLVVRNVGTGKGWSLNGNLPTDIQCEGTSRLTLQYILAIVVIGTLAEAVWYMMPDSGIRGHNLPDTFVACVFLTAIPLSIAGFIHRASMVNRNRQKAMAIILKAISDNPDFRKTIQK</sequence>
<keyword evidence="1" id="KW-0472">Membrane</keyword>
<dbReference type="AlphaFoldDB" id="A0A6S6PNR6"/>
<proteinExistence type="predicted"/>
<dbReference type="RefSeq" id="WP_099349517.1">
    <property type="nucleotide sequence ID" value="NZ_AP023326.1"/>
</dbReference>
<evidence type="ECO:0000313" key="2">
    <source>
        <dbReference type="EMBL" id="BCI68285.1"/>
    </source>
</evidence>
<gene>
    <name evidence="2" type="ORF">AAJCM20276_29090</name>
</gene>
<feature type="transmembrane region" description="Helical" evidence="1">
    <location>
        <begin position="136"/>
        <end position="155"/>
    </location>
</feature>
<evidence type="ECO:0000313" key="3">
    <source>
        <dbReference type="Proteomes" id="UP000515220"/>
    </source>
</evidence>
<keyword evidence="1" id="KW-0812">Transmembrane</keyword>